<organism evidence="5 6">
    <name type="scientific">Candidatus Uhrbacteria bacterium RIFCSPLOWO2_01_FULL_53_9</name>
    <dbReference type="NCBI Taxonomy" id="1802403"/>
    <lineage>
        <taxon>Bacteria</taxon>
        <taxon>Candidatus Uhriibacteriota</taxon>
    </lineage>
</organism>
<dbReference type="SUPFAM" id="SSF51261">
    <property type="entry name" value="Duplicated hybrid motif"/>
    <property type="match status" value="1"/>
</dbReference>
<name>A0A1F7UYF4_9BACT</name>
<dbReference type="PANTHER" id="PTHR21666:SF289">
    <property type="entry name" value="L-ALA--D-GLU ENDOPEPTIDASE"/>
    <property type="match status" value="1"/>
</dbReference>
<evidence type="ECO:0000313" key="5">
    <source>
        <dbReference type="EMBL" id="OGL83302.1"/>
    </source>
</evidence>
<feature type="coiled-coil region" evidence="2">
    <location>
        <begin position="36"/>
        <end position="119"/>
    </location>
</feature>
<comment type="caution">
    <text evidence="5">The sequence shown here is derived from an EMBL/GenBank/DDBJ whole genome shotgun (WGS) entry which is preliminary data.</text>
</comment>
<dbReference type="Proteomes" id="UP000176932">
    <property type="component" value="Unassembled WGS sequence"/>
</dbReference>
<dbReference type="Gene3D" id="2.70.70.10">
    <property type="entry name" value="Glucose Permease (Domain IIA)"/>
    <property type="match status" value="1"/>
</dbReference>
<accession>A0A1F7UYF4</accession>
<evidence type="ECO:0000256" key="1">
    <source>
        <dbReference type="ARBA" id="ARBA00022729"/>
    </source>
</evidence>
<evidence type="ECO:0000256" key="2">
    <source>
        <dbReference type="SAM" id="Coils"/>
    </source>
</evidence>
<protein>
    <recommendedName>
        <fullName evidence="4">M23ase beta-sheet core domain-containing protein</fullName>
    </recommendedName>
</protein>
<dbReference type="EMBL" id="MGEL01000026">
    <property type="protein sequence ID" value="OGL83302.1"/>
    <property type="molecule type" value="Genomic_DNA"/>
</dbReference>
<dbReference type="Pfam" id="PF01551">
    <property type="entry name" value="Peptidase_M23"/>
    <property type="match status" value="1"/>
</dbReference>
<reference evidence="5 6" key="1">
    <citation type="journal article" date="2016" name="Nat. Commun.">
        <title>Thousands of microbial genomes shed light on interconnected biogeochemical processes in an aquifer system.</title>
        <authorList>
            <person name="Anantharaman K."/>
            <person name="Brown C.T."/>
            <person name="Hug L.A."/>
            <person name="Sharon I."/>
            <person name="Castelle C.J."/>
            <person name="Probst A.J."/>
            <person name="Thomas B.C."/>
            <person name="Singh A."/>
            <person name="Wilkins M.J."/>
            <person name="Karaoz U."/>
            <person name="Brodie E.L."/>
            <person name="Williams K.H."/>
            <person name="Hubbard S.S."/>
            <person name="Banfield J.F."/>
        </authorList>
    </citation>
    <scope>NUCLEOTIDE SEQUENCE [LARGE SCALE GENOMIC DNA]</scope>
</reference>
<feature type="coiled-coil region" evidence="2">
    <location>
        <begin position="187"/>
        <end position="256"/>
    </location>
</feature>
<keyword evidence="2" id="KW-0175">Coiled coil</keyword>
<dbReference type="InterPro" id="IPR016047">
    <property type="entry name" value="M23ase_b-sheet_dom"/>
</dbReference>
<dbReference type="CDD" id="cd12797">
    <property type="entry name" value="M23_peptidase"/>
    <property type="match status" value="1"/>
</dbReference>
<proteinExistence type="predicted"/>
<dbReference type="GO" id="GO:0004222">
    <property type="term" value="F:metalloendopeptidase activity"/>
    <property type="evidence" value="ECO:0007669"/>
    <property type="project" value="TreeGrafter"/>
</dbReference>
<dbReference type="InterPro" id="IPR050570">
    <property type="entry name" value="Cell_wall_metabolism_enzyme"/>
</dbReference>
<dbReference type="AlphaFoldDB" id="A0A1F7UYF4"/>
<feature type="signal peptide" evidence="3">
    <location>
        <begin position="1"/>
        <end position="33"/>
    </location>
</feature>
<feature type="chain" id="PRO_5009533152" description="M23ase beta-sheet core domain-containing protein" evidence="3">
    <location>
        <begin position="34"/>
        <end position="405"/>
    </location>
</feature>
<dbReference type="InterPro" id="IPR011055">
    <property type="entry name" value="Dup_hybrid_motif"/>
</dbReference>
<dbReference type="Gene3D" id="6.10.250.3150">
    <property type="match status" value="1"/>
</dbReference>
<gene>
    <name evidence="5" type="ORF">A3B32_02295</name>
</gene>
<feature type="domain" description="M23ase beta-sheet core" evidence="4">
    <location>
        <begin position="299"/>
        <end position="399"/>
    </location>
</feature>
<evidence type="ECO:0000259" key="4">
    <source>
        <dbReference type="Pfam" id="PF01551"/>
    </source>
</evidence>
<evidence type="ECO:0000256" key="3">
    <source>
        <dbReference type="SAM" id="SignalP"/>
    </source>
</evidence>
<dbReference type="PANTHER" id="PTHR21666">
    <property type="entry name" value="PEPTIDASE-RELATED"/>
    <property type="match status" value="1"/>
</dbReference>
<evidence type="ECO:0000313" key="6">
    <source>
        <dbReference type="Proteomes" id="UP000176932"/>
    </source>
</evidence>
<sequence length="405" mass="45817">MLFMTFQLTKPFMHCTTLIVVALGFMISASSFAQVSNDLSRSIENKEAEIEGVQRKIKDYESKIQQYEAQEQSLSSELAILENRAKRTELNIQENELAISKSELEIRETQALIHETESQIEMQKTLIADVLHELHIADDDSPIELIFGNDQFSDFFDQIQYLELLQSDLQTSIQNVQALQSSLVGSREQEEQHKERLLSIRKTLEDARVRLEAEQRAKDVLLAHTERNEAQFRVLLSELRAEQQFINAEIFRLQDQLSKQLQENDQVAGGPTIMSWPVSNPTLTARFHDPTYPYRHLFEHSGLDMAVPQKSPVRAAAPGYVAWTRTGRSYGNYIMVIHTNGIATLYAHLSGFNVTADQFVERGETIGFSGGMPGTPGAGLSTGPHLHFEVRENGIPVNPENYLVN</sequence>
<keyword evidence="1 3" id="KW-0732">Signal</keyword>